<sequence length="246" mass="27651">MTSEFDAALFLTMLSFPNTICITWKALSLLYWFVATQRDLWNDSGNAFGHLLTVMGLSALTEGPIACFPFDRPAIVSMKVLNQGLLCILLVHNMREERTCKMSASHRMCYALLVENGAAFNLSWNYVQTATLVSALLAQGFGVGPDVVSSLDLVLLAIYVLFTVSVELVFLRKFRWTLAAHIPIQLWVLTFYQNSVLDGKAVCVLFVLNALLVLKKITPERFKFLTFSLEKNQDKDVEQQPSELEV</sequence>
<evidence type="ECO:0000313" key="3">
    <source>
        <dbReference type="Proteomes" id="UP000838412"/>
    </source>
</evidence>
<reference evidence="2" key="1">
    <citation type="submission" date="2022-01" db="EMBL/GenBank/DDBJ databases">
        <authorList>
            <person name="Braso-Vives M."/>
        </authorList>
    </citation>
    <scope>NUCLEOTIDE SEQUENCE</scope>
</reference>
<feature type="transmembrane region" description="Helical" evidence="1">
    <location>
        <begin position="147"/>
        <end position="169"/>
    </location>
</feature>
<keyword evidence="1" id="KW-0812">Transmembrane</keyword>
<feature type="transmembrane region" description="Helical" evidence="1">
    <location>
        <begin position="108"/>
        <end position="127"/>
    </location>
</feature>
<feature type="transmembrane region" description="Helical" evidence="1">
    <location>
        <begin position="7"/>
        <end position="27"/>
    </location>
</feature>
<name>A0A8K0EL49_BRALA</name>
<gene>
    <name evidence="2" type="primary">Hypp1512</name>
    <name evidence="2" type="ORF">BLAG_LOCUS14425</name>
</gene>
<dbReference type="Proteomes" id="UP000838412">
    <property type="component" value="Chromosome 2"/>
</dbReference>
<dbReference type="EMBL" id="OV696687">
    <property type="protein sequence ID" value="CAH1255323.1"/>
    <property type="molecule type" value="Genomic_DNA"/>
</dbReference>
<accession>A0A8K0EL49</accession>
<keyword evidence="1" id="KW-1133">Transmembrane helix</keyword>
<keyword evidence="1" id="KW-0472">Membrane</keyword>
<evidence type="ECO:0000256" key="1">
    <source>
        <dbReference type="SAM" id="Phobius"/>
    </source>
</evidence>
<evidence type="ECO:0000313" key="2">
    <source>
        <dbReference type="EMBL" id="CAH1255323.1"/>
    </source>
</evidence>
<protein>
    <submittedName>
        <fullName evidence="2">Hypp1512 protein</fullName>
    </submittedName>
</protein>
<keyword evidence="3" id="KW-1185">Reference proteome</keyword>
<organism evidence="2 3">
    <name type="scientific">Branchiostoma lanceolatum</name>
    <name type="common">Common lancelet</name>
    <name type="synonym">Amphioxus lanceolatum</name>
    <dbReference type="NCBI Taxonomy" id="7740"/>
    <lineage>
        <taxon>Eukaryota</taxon>
        <taxon>Metazoa</taxon>
        <taxon>Chordata</taxon>
        <taxon>Cephalochordata</taxon>
        <taxon>Leptocardii</taxon>
        <taxon>Amphioxiformes</taxon>
        <taxon>Branchiostomatidae</taxon>
        <taxon>Branchiostoma</taxon>
    </lineage>
</organism>
<dbReference type="OrthoDB" id="10077420at2759"/>
<feature type="transmembrane region" description="Helical" evidence="1">
    <location>
        <begin position="47"/>
        <end position="70"/>
    </location>
</feature>
<proteinExistence type="predicted"/>
<dbReference type="AlphaFoldDB" id="A0A8K0EL49"/>